<dbReference type="SMART" id="SM00028">
    <property type="entry name" value="TPR"/>
    <property type="match status" value="6"/>
</dbReference>
<dbReference type="Pfam" id="PF13424">
    <property type="entry name" value="TPR_12"/>
    <property type="match status" value="1"/>
</dbReference>
<keyword evidence="4" id="KW-1133">Transmembrane helix</keyword>
<feature type="repeat" description="TPR" evidence="3">
    <location>
        <begin position="84"/>
        <end position="117"/>
    </location>
</feature>
<dbReference type="Proteomes" id="UP000594468">
    <property type="component" value="Chromosome"/>
</dbReference>
<dbReference type="Pfam" id="PF13181">
    <property type="entry name" value="TPR_8"/>
    <property type="match status" value="1"/>
</dbReference>
<dbReference type="InterPro" id="IPR019734">
    <property type="entry name" value="TPR_rpt"/>
</dbReference>
<dbReference type="GO" id="GO:0009279">
    <property type="term" value="C:cell outer membrane"/>
    <property type="evidence" value="ECO:0007669"/>
    <property type="project" value="TreeGrafter"/>
</dbReference>
<dbReference type="RefSeq" id="WP_195172392.1">
    <property type="nucleotide sequence ID" value="NZ_CP062983.1"/>
</dbReference>
<dbReference type="SUPFAM" id="SSF48452">
    <property type="entry name" value="TPR-like"/>
    <property type="match status" value="2"/>
</dbReference>
<accession>A0A7S8IG90</accession>
<gene>
    <name evidence="5" type="ORF">G4Y79_08130</name>
</gene>
<keyword evidence="4" id="KW-0812">Transmembrane</keyword>
<evidence type="ECO:0000256" key="1">
    <source>
        <dbReference type="ARBA" id="ARBA00022737"/>
    </source>
</evidence>
<dbReference type="Pfam" id="PF13432">
    <property type="entry name" value="TPR_16"/>
    <property type="match status" value="1"/>
</dbReference>
<keyword evidence="1" id="KW-0677">Repeat</keyword>
<name>A0A7S8IG90_9CHLR</name>
<dbReference type="GO" id="GO:0046813">
    <property type="term" value="P:receptor-mediated virion attachment to host cell"/>
    <property type="evidence" value="ECO:0007669"/>
    <property type="project" value="TreeGrafter"/>
</dbReference>
<evidence type="ECO:0000256" key="3">
    <source>
        <dbReference type="PROSITE-ProRule" id="PRU00339"/>
    </source>
</evidence>
<keyword evidence="4" id="KW-0472">Membrane</keyword>
<protein>
    <submittedName>
        <fullName evidence="5">Tetratricopeptide repeat protein</fullName>
    </submittedName>
</protein>
<dbReference type="InterPro" id="IPR050498">
    <property type="entry name" value="Ycf3"/>
</dbReference>
<evidence type="ECO:0000313" key="5">
    <source>
        <dbReference type="EMBL" id="QPC84329.1"/>
    </source>
</evidence>
<keyword evidence="6" id="KW-1185">Reference proteome</keyword>
<dbReference type="Gene3D" id="1.25.40.10">
    <property type="entry name" value="Tetratricopeptide repeat domain"/>
    <property type="match status" value="3"/>
</dbReference>
<dbReference type="KEGG" id="pmet:G4Y79_08130"/>
<dbReference type="PANTHER" id="PTHR44858:SF1">
    <property type="entry name" value="UDP-N-ACETYLGLUCOSAMINE--PEPTIDE N-ACETYLGLUCOSAMINYLTRANSFERASE SPINDLY-RELATED"/>
    <property type="match status" value="1"/>
</dbReference>
<evidence type="ECO:0000256" key="4">
    <source>
        <dbReference type="SAM" id="Phobius"/>
    </source>
</evidence>
<dbReference type="InterPro" id="IPR011990">
    <property type="entry name" value="TPR-like_helical_dom_sf"/>
</dbReference>
<proteinExistence type="predicted"/>
<sequence>MSPLFKRSLRVFLVSFLIFTLFGALMQFSPILAILMILVLFVLPVVYIYFVYQHGLFLMMRGQIQQAINHFTRVLNMRLPANRAFLWSRLAALKHATGDVKGAIDAYSEAIKLAPNDPSLYAVRSALHITERDYVQALSDADRLLQINPDSEVAYGNRANANIYLGNYDQAIEDCNQGLAVKNTPVGEALLYNNRGTAQRMKGNYTTALSDYNMALSITLPESGQRMVHPSVRTNQGIIYVLQGDFDQARAFFKLALKQHPDFPRAQAALATLHELLGDTAAALREWQPLLERDAQYGNVDHALRELQFPSSMADAVRHLLAARLAG</sequence>
<feature type="transmembrane region" description="Helical" evidence="4">
    <location>
        <begin position="7"/>
        <end position="25"/>
    </location>
</feature>
<dbReference type="PROSITE" id="PS50005">
    <property type="entry name" value="TPR"/>
    <property type="match status" value="2"/>
</dbReference>
<dbReference type="AlphaFoldDB" id="A0A7S8IG90"/>
<keyword evidence="2 3" id="KW-0802">TPR repeat</keyword>
<reference evidence="5 6" key="1">
    <citation type="submission" date="2020-02" db="EMBL/GenBank/DDBJ databases">
        <authorList>
            <person name="Zheng R.K."/>
            <person name="Sun C.M."/>
        </authorList>
    </citation>
    <scope>NUCLEOTIDE SEQUENCE [LARGE SCALE GENOMIC DNA]</scope>
    <source>
        <strain evidence="6">rifampicinis</strain>
    </source>
</reference>
<dbReference type="PANTHER" id="PTHR44858">
    <property type="entry name" value="TETRATRICOPEPTIDE REPEAT PROTEIN 6"/>
    <property type="match status" value="1"/>
</dbReference>
<organism evidence="5 6">
    <name type="scientific">Phototrophicus methaneseepsis</name>
    <dbReference type="NCBI Taxonomy" id="2710758"/>
    <lineage>
        <taxon>Bacteria</taxon>
        <taxon>Bacillati</taxon>
        <taxon>Chloroflexota</taxon>
        <taxon>Candidatus Thermofontia</taxon>
        <taxon>Phototrophicales</taxon>
        <taxon>Phototrophicaceae</taxon>
        <taxon>Phototrophicus</taxon>
    </lineage>
</organism>
<feature type="transmembrane region" description="Helical" evidence="4">
    <location>
        <begin position="31"/>
        <end position="52"/>
    </location>
</feature>
<dbReference type="EMBL" id="CP062983">
    <property type="protein sequence ID" value="QPC84329.1"/>
    <property type="molecule type" value="Genomic_DNA"/>
</dbReference>
<evidence type="ECO:0000256" key="2">
    <source>
        <dbReference type="ARBA" id="ARBA00022803"/>
    </source>
</evidence>
<evidence type="ECO:0000313" key="6">
    <source>
        <dbReference type="Proteomes" id="UP000594468"/>
    </source>
</evidence>
<feature type="repeat" description="TPR" evidence="3">
    <location>
        <begin position="230"/>
        <end position="263"/>
    </location>
</feature>